<feature type="compositionally biased region" description="Basic and acidic residues" evidence="1">
    <location>
        <begin position="630"/>
        <end position="667"/>
    </location>
</feature>
<feature type="compositionally biased region" description="Basic and acidic residues" evidence="1">
    <location>
        <begin position="887"/>
        <end position="914"/>
    </location>
</feature>
<feature type="region of interest" description="Disordered" evidence="1">
    <location>
        <begin position="293"/>
        <end position="469"/>
    </location>
</feature>
<feature type="compositionally biased region" description="Polar residues" evidence="1">
    <location>
        <begin position="239"/>
        <end position="250"/>
    </location>
</feature>
<feature type="compositionally biased region" description="Basic and acidic residues" evidence="1">
    <location>
        <begin position="829"/>
        <end position="849"/>
    </location>
</feature>
<feature type="compositionally biased region" description="Low complexity" evidence="1">
    <location>
        <begin position="17"/>
        <end position="26"/>
    </location>
</feature>
<accession>A0AAV9V3G7</accession>
<feature type="compositionally biased region" description="Polar residues" evidence="1">
    <location>
        <begin position="619"/>
        <end position="629"/>
    </location>
</feature>
<organism evidence="2 3">
    <name type="scientific">Orbilia brochopaga</name>
    <dbReference type="NCBI Taxonomy" id="3140254"/>
    <lineage>
        <taxon>Eukaryota</taxon>
        <taxon>Fungi</taxon>
        <taxon>Dikarya</taxon>
        <taxon>Ascomycota</taxon>
        <taxon>Pezizomycotina</taxon>
        <taxon>Orbiliomycetes</taxon>
        <taxon>Orbiliales</taxon>
        <taxon>Orbiliaceae</taxon>
        <taxon>Orbilia</taxon>
    </lineage>
</organism>
<feature type="region of interest" description="Disordered" evidence="1">
    <location>
        <begin position="707"/>
        <end position="874"/>
    </location>
</feature>
<feature type="compositionally biased region" description="Basic and acidic residues" evidence="1">
    <location>
        <begin position="446"/>
        <end position="469"/>
    </location>
</feature>
<feature type="region of interest" description="Disordered" evidence="1">
    <location>
        <begin position="619"/>
        <end position="691"/>
    </location>
</feature>
<dbReference type="AlphaFoldDB" id="A0AAV9V3G7"/>
<feature type="compositionally biased region" description="Low complexity" evidence="1">
    <location>
        <begin position="294"/>
        <end position="308"/>
    </location>
</feature>
<feature type="compositionally biased region" description="Acidic residues" evidence="1">
    <location>
        <begin position="980"/>
        <end position="990"/>
    </location>
</feature>
<feature type="compositionally biased region" description="Pro residues" evidence="1">
    <location>
        <begin position="208"/>
        <end position="220"/>
    </location>
</feature>
<comment type="caution">
    <text evidence="2">The sequence shown here is derived from an EMBL/GenBank/DDBJ whole genome shotgun (WGS) entry which is preliminary data.</text>
</comment>
<protein>
    <submittedName>
        <fullName evidence="2">Uncharacterized protein</fullName>
    </submittedName>
</protein>
<feature type="compositionally biased region" description="Polar residues" evidence="1">
    <location>
        <begin position="1"/>
        <end position="11"/>
    </location>
</feature>
<reference evidence="2 3" key="1">
    <citation type="submission" date="2019-10" db="EMBL/GenBank/DDBJ databases">
        <authorList>
            <person name="Palmer J.M."/>
        </authorList>
    </citation>
    <scope>NUCLEOTIDE SEQUENCE [LARGE SCALE GENOMIC DNA]</scope>
    <source>
        <strain evidence="2 3">TWF696</strain>
    </source>
</reference>
<evidence type="ECO:0000256" key="1">
    <source>
        <dbReference type="SAM" id="MobiDB-lite"/>
    </source>
</evidence>
<feature type="region of interest" description="Disordered" evidence="1">
    <location>
        <begin position="937"/>
        <end position="1008"/>
    </location>
</feature>
<feature type="compositionally biased region" description="Low complexity" evidence="1">
    <location>
        <begin position="221"/>
        <end position="232"/>
    </location>
</feature>
<proteinExistence type="predicted"/>
<evidence type="ECO:0000313" key="3">
    <source>
        <dbReference type="Proteomes" id="UP001375240"/>
    </source>
</evidence>
<gene>
    <name evidence="2" type="ORF">TWF696_005044</name>
</gene>
<feature type="compositionally biased region" description="Low complexity" evidence="1">
    <location>
        <begin position="180"/>
        <end position="203"/>
    </location>
</feature>
<sequence>MSVAYPNQNPAAPNGDSFAASAAFSFEQQPTQLFGMNTSPPAQMPIQQQNPMPSSLHSVPMIQVSQVDNSGDCDMGNAQRDEDFDVDLDIEDYDEDGDINLDLATPMATAEDDLMEEAGPSSHHAAAQNTLFGQPGPSGQFANMGGQALTAEPVKDEDMADDTLEQNVNEVMLDADQPEPSQSLAYQPLLQQPQQPLQPSLGQMVNPLPQPPQPPQPPAALPADQQLPLLAATAEVPSTVDSQENTTVSPTRPPFEGYAQPVAEQLGESSLQASVHEAVQQELAAPHIQEEAEPQMAAPAPTTEAAVETTEELTELPPVPQPPSPAAETPETPRNPKIEPLKHQTPPSSLDAVRISQADTVALENPTPEVNQREWFLTENAEGHAPAAASPTPPPYQGNQEIPTSPLQDVSGDSPQPSVHPEHDAQSPRSSPPSDQPTPQAASPQQHEEHEEHSPHHEGAETGEEHHGATDEDALLNHPVVVVYRGAEFSLFPVFSESAKVPETCFLPDRTLIGSPLSKLVASLRDVLGEEFTATEEIILNFTSLGVEFEEENAQMHNFTLYDLIGLFAKLVVQDGVNEIQPLHISLTSRKKYIPKLEMIHHHILKGGGLASWKQTLGDSAQNQTVASDHSQEKHSASHDSQHEESEQEDHTINSPKAAEDEHHDTEPNDEELELQESEKDYSGDDAHDHPEIYEEEPHLDTDALVGIDVPKSPSQTSFVKPALPQGGENSLSEGSLKVSETQYSQDGQPQTPTNETNIASSKVITDDNNVSRDDASFVTAQEKQQDTSIARSHTGSRSYGLPDGLSSNEESELEQDEVDKDDGLLDFGQDHEATIESADTHHEEEDAKSSSTLQEGEKEAENDAALQDDEDTEVVVQHAWNEWTYVEDHSEHEQEEYQHPEDNGEEVYKEHHGYGLVSSTEEPTEVVDGEFDINEFANYPQPFSPFEGQDELEDEGPLLGLEQHETHSVTPSTKRAREDDEEEEEEASAGEEPQSSPVPASKRHKQT</sequence>
<dbReference type="EMBL" id="JAVHNQ010000003">
    <property type="protein sequence ID" value="KAK6353053.1"/>
    <property type="molecule type" value="Genomic_DNA"/>
</dbReference>
<dbReference type="Pfam" id="PF10336">
    <property type="entry name" value="DUF2420"/>
    <property type="match status" value="1"/>
</dbReference>
<feature type="region of interest" description="Disordered" evidence="1">
    <location>
        <begin position="1"/>
        <end position="56"/>
    </location>
</feature>
<evidence type="ECO:0000313" key="2">
    <source>
        <dbReference type="EMBL" id="KAK6353053.1"/>
    </source>
</evidence>
<feature type="region of interest" description="Disordered" evidence="1">
    <location>
        <begin position="115"/>
        <end position="257"/>
    </location>
</feature>
<dbReference type="InterPro" id="IPR018822">
    <property type="entry name" value="UPF0646"/>
</dbReference>
<feature type="compositionally biased region" description="Basic and acidic residues" evidence="1">
    <location>
        <begin position="677"/>
        <end position="691"/>
    </location>
</feature>
<name>A0AAV9V3G7_9PEZI</name>
<feature type="compositionally biased region" description="Polar residues" evidence="1">
    <location>
        <begin position="728"/>
        <end position="769"/>
    </location>
</feature>
<feature type="compositionally biased region" description="Polar residues" evidence="1">
    <location>
        <begin position="27"/>
        <end position="56"/>
    </location>
</feature>
<feature type="compositionally biased region" description="Polar residues" evidence="1">
    <location>
        <begin position="397"/>
        <end position="417"/>
    </location>
</feature>
<feature type="compositionally biased region" description="Acidic residues" evidence="1">
    <location>
        <begin position="863"/>
        <end position="874"/>
    </location>
</feature>
<feature type="compositionally biased region" description="Acidic residues" evidence="1">
    <location>
        <begin position="810"/>
        <end position="821"/>
    </location>
</feature>
<feature type="compositionally biased region" description="Polar residues" evidence="1">
    <location>
        <begin position="779"/>
        <end position="798"/>
    </location>
</feature>
<keyword evidence="3" id="KW-1185">Reference proteome</keyword>
<feature type="region of interest" description="Disordered" evidence="1">
    <location>
        <begin position="886"/>
        <end position="925"/>
    </location>
</feature>
<dbReference type="Proteomes" id="UP001375240">
    <property type="component" value="Unassembled WGS sequence"/>
</dbReference>